<dbReference type="PANTHER" id="PTHR47691:SF3">
    <property type="entry name" value="HTH-TYPE TRANSCRIPTIONAL REGULATOR RV0890C-RELATED"/>
    <property type="match status" value="1"/>
</dbReference>
<dbReference type="InterPro" id="IPR041664">
    <property type="entry name" value="AAA_16"/>
</dbReference>
<dbReference type="Gene3D" id="2.40.10.120">
    <property type="match status" value="1"/>
</dbReference>
<proteinExistence type="predicted"/>
<dbReference type="InterPro" id="IPR009003">
    <property type="entry name" value="Peptidase_S1_PA"/>
</dbReference>
<feature type="region of interest" description="Disordered" evidence="1">
    <location>
        <begin position="663"/>
        <end position="720"/>
    </location>
</feature>
<dbReference type="AlphaFoldDB" id="A0A1Y1Q7S2"/>
<feature type="non-terminal residue" evidence="3">
    <location>
        <position position="738"/>
    </location>
</feature>
<evidence type="ECO:0000259" key="2">
    <source>
        <dbReference type="Pfam" id="PF13191"/>
    </source>
</evidence>
<dbReference type="InterPro" id="IPR027417">
    <property type="entry name" value="P-loop_NTPase"/>
</dbReference>
<reference evidence="3 4" key="1">
    <citation type="submission" date="2017-01" db="EMBL/GenBank/DDBJ databases">
        <title>Novel large sulfur bacteria in the metagenomes of groundwater-fed chemosynthetic microbial mats in the Lake Huron basin.</title>
        <authorList>
            <person name="Sharrar A.M."/>
            <person name="Flood B.E."/>
            <person name="Bailey J.V."/>
            <person name="Jones D.S."/>
            <person name="Biddanda B."/>
            <person name="Ruberg S.A."/>
            <person name="Marcus D.N."/>
            <person name="Dick G.J."/>
        </authorList>
    </citation>
    <scope>NUCLEOTIDE SEQUENCE [LARGE SCALE GENOMIC DNA]</scope>
    <source>
        <strain evidence="3">A8</strain>
    </source>
</reference>
<dbReference type="Pfam" id="PF13365">
    <property type="entry name" value="Trypsin_2"/>
    <property type="match status" value="1"/>
</dbReference>
<dbReference type="SUPFAM" id="SSF52540">
    <property type="entry name" value="P-loop containing nucleoside triphosphate hydrolases"/>
    <property type="match status" value="1"/>
</dbReference>
<dbReference type="Pfam" id="PF13191">
    <property type="entry name" value="AAA_16"/>
    <property type="match status" value="1"/>
</dbReference>
<name>A0A1Y1Q7S2_9GAMM</name>
<evidence type="ECO:0000313" key="3">
    <source>
        <dbReference type="EMBL" id="OQW98531.1"/>
    </source>
</evidence>
<dbReference type="PANTHER" id="PTHR47691">
    <property type="entry name" value="REGULATOR-RELATED"/>
    <property type="match status" value="1"/>
</dbReference>
<dbReference type="Proteomes" id="UP000192491">
    <property type="component" value="Unassembled WGS sequence"/>
</dbReference>
<evidence type="ECO:0000256" key="1">
    <source>
        <dbReference type="SAM" id="MobiDB-lite"/>
    </source>
</evidence>
<gene>
    <name evidence="3" type="ORF">BWK73_52275</name>
</gene>
<dbReference type="GO" id="GO:0043531">
    <property type="term" value="F:ADP binding"/>
    <property type="evidence" value="ECO:0007669"/>
    <property type="project" value="InterPro"/>
</dbReference>
<protein>
    <recommendedName>
        <fullName evidence="2">Orc1-like AAA ATPase domain-containing protein</fullName>
    </recommendedName>
</protein>
<evidence type="ECO:0000313" key="4">
    <source>
        <dbReference type="Proteomes" id="UP000192491"/>
    </source>
</evidence>
<sequence>MGFESAFVRVFDGNPEQGGVFKGTAFFIRPQQLLTARHVVDMCMNGVFLRMPDGGMLLIPPAQIERFERDIATLHTPLSFDVFPIMLATLPPTFEDAVKLCGFFDAQQSLHQRPSNISGYVNVQHTWNIADGVKPGMSGGAVMREGELVGIIQARDEESKIITYCIPIDEIRACLGEVLEDLDRATDHNPELLRAATVFVGRQDELAHLKAALLGDSRSPVAITALHGMAGVGKSWLADHFFATHRQHFPGGYQRLVLNAENPSSADLLLADLTERLQIAVPKQALPRHLQARLQQPRTLVHLENVDSDAAATVAAQFCQVLPGCAVVLSGRLDNFGASQHWQQVSLKPFLRADARAQLLAELAWINDTVIAEDDANKLVQVLGGLPLAIHLAAGYLAAGYSVDEFLHELHATGFDLPPEDATDGLYTRDQARAVLHSTFQLSLRLLAEQSSKRRITDAHQVFTCLGFAPVTGFGLSMAAALTAQDEGACRSLLHLAKKLSLIELTQPQPPRWVLHPLLADYLRQQTSDSGCQERLHRWFMQRLPEPSTTEEGAPPDYRAWHELNTEHAALSEWLISINSEQHTTVECAGSQYALRNGPFAHWMVFCQQALINTSMNDEQRSNLLFTLAYVAQSSGNMDTALQTAEAKYQLDHARGNEREATLAKKAKSPTFSKHADNSTKLCASDNRKNCPSMNGSARCVKSPSPKAKSPTFSKHADNSTKLCASVPKTNCPSWNGS</sequence>
<accession>A0A1Y1Q7S2</accession>
<dbReference type="SUPFAM" id="SSF50494">
    <property type="entry name" value="Trypsin-like serine proteases"/>
    <property type="match status" value="1"/>
</dbReference>
<comment type="caution">
    <text evidence="3">The sequence shown here is derived from an EMBL/GenBank/DDBJ whole genome shotgun (WGS) entry which is preliminary data.</text>
</comment>
<feature type="domain" description="Orc1-like AAA ATPase" evidence="2">
    <location>
        <begin position="199"/>
        <end position="322"/>
    </location>
</feature>
<organism evidence="3 4">
    <name type="scientific">Thiothrix lacustris</name>
    <dbReference type="NCBI Taxonomy" id="525917"/>
    <lineage>
        <taxon>Bacteria</taxon>
        <taxon>Pseudomonadati</taxon>
        <taxon>Pseudomonadota</taxon>
        <taxon>Gammaproteobacteria</taxon>
        <taxon>Thiotrichales</taxon>
        <taxon>Thiotrichaceae</taxon>
        <taxon>Thiothrix</taxon>
    </lineage>
</organism>
<dbReference type="PRINTS" id="PR00364">
    <property type="entry name" value="DISEASERSIST"/>
</dbReference>
<dbReference type="Gene3D" id="3.40.50.300">
    <property type="entry name" value="P-loop containing nucleotide triphosphate hydrolases"/>
    <property type="match status" value="1"/>
</dbReference>
<dbReference type="EMBL" id="MTEJ01000746">
    <property type="protein sequence ID" value="OQW98531.1"/>
    <property type="molecule type" value="Genomic_DNA"/>
</dbReference>